<gene>
    <name evidence="2" type="ORF">DFH07DRAFT_853147</name>
</gene>
<evidence type="ECO:0000313" key="3">
    <source>
        <dbReference type="Proteomes" id="UP001215280"/>
    </source>
</evidence>
<dbReference type="InterPro" id="IPR036291">
    <property type="entry name" value="NAD(P)-bd_dom_sf"/>
</dbReference>
<name>A0AAD7HQQ8_9AGAR</name>
<keyword evidence="3" id="KW-1185">Reference proteome</keyword>
<sequence length="365" mass="38424">MASAIPRTTKALILRKSPAGRSPLYHDTVIQEHPVPTLKPGELLVKMGAVAFNHRDLWIRKGMYPRLAFGSTMGADGAGKVVAAADAGDPLLSQRVFLTPMHGWKSDPNGPETSDFGVIGGVSFPPLGTFADYVVVPRDEVIPTPPHLNDEQAAAWPLAGVTAWRAISILARVEAGHNVLITGIGGGVALVALQLCLAMGASVYVTSGSAEKIGKAATLGAKGGVNYKDDAWPAQLGALLKRNTPARPTLDAVIDSGGAEIMRKTDALLQFGGKVVCYGMTGAPTITMTMRQVTRGQQLLGTMMGSRADLRAATAFLAEHKIVPVVSTVLPGLEAAERGFEMMKNGEQFGKIVIRITGDDAKARL</sequence>
<feature type="domain" description="Enoyl reductase (ER)" evidence="1">
    <location>
        <begin position="20"/>
        <end position="354"/>
    </location>
</feature>
<evidence type="ECO:0000313" key="2">
    <source>
        <dbReference type="EMBL" id="KAJ7726155.1"/>
    </source>
</evidence>
<dbReference type="InterPro" id="IPR052711">
    <property type="entry name" value="Zinc_ADH-like"/>
</dbReference>
<dbReference type="Proteomes" id="UP001215280">
    <property type="component" value="Unassembled WGS sequence"/>
</dbReference>
<dbReference type="Gene3D" id="3.90.180.10">
    <property type="entry name" value="Medium-chain alcohol dehydrogenases, catalytic domain"/>
    <property type="match status" value="1"/>
</dbReference>
<dbReference type="SMART" id="SM00829">
    <property type="entry name" value="PKS_ER"/>
    <property type="match status" value="1"/>
</dbReference>
<dbReference type="SUPFAM" id="SSF50129">
    <property type="entry name" value="GroES-like"/>
    <property type="match status" value="1"/>
</dbReference>
<dbReference type="PANTHER" id="PTHR45033:SF3">
    <property type="entry name" value="DEHYDROGENASE, PUTATIVE (AFU_ORTHOLOGUE AFUA_2G13270)-RELATED"/>
    <property type="match status" value="1"/>
</dbReference>
<reference evidence="2" key="1">
    <citation type="submission" date="2023-03" db="EMBL/GenBank/DDBJ databases">
        <title>Massive genome expansion in bonnet fungi (Mycena s.s.) driven by repeated elements and novel gene families across ecological guilds.</title>
        <authorList>
            <consortium name="Lawrence Berkeley National Laboratory"/>
            <person name="Harder C.B."/>
            <person name="Miyauchi S."/>
            <person name="Viragh M."/>
            <person name="Kuo A."/>
            <person name="Thoen E."/>
            <person name="Andreopoulos B."/>
            <person name="Lu D."/>
            <person name="Skrede I."/>
            <person name="Drula E."/>
            <person name="Henrissat B."/>
            <person name="Morin E."/>
            <person name="Kohler A."/>
            <person name="Barry K."/>
            <person name="LaButti K."/>
            <person name="Morin E."/>
            <person name="Salamov A."/>
            <person name="Lipzen A."/>
            <person name="Mereny Z."/>
            <person name="Hegedus B."/>
            <person name="Baldrian P."/>
            <person name="Stursova M."/>
            <person name="Weitz H."/>
            <person name="Taylor A."/>
            <person name="Grigoriev I.V."/>
            <person name="Nagy L.G."/>
            <person name="Martin F."/>
            <person name="Kauserud H."/>
        </authorList>
    </citation>
    <scope>NUCLEOTIDE SEQUENCE</scope>
    <source>
        <strain evidence="2">CBHHK188m</strain>
    </source>
</reference>
<dbReference type="EMBL" id="JARJLG010000222">
    <property type="protein sequence ID" value="KAJ7726155.1"/>
    <property type="molecule type" value="Genomic_DNA"/>
</dbReference>
<evidence type="ECO:0000259" key="1">
    <source>
        <dbReference type="SMART" id="SM00829"/>
    </source>
</evidence>
<dbReference type="Pfam" id="PF00107">
    <property type="entry name" value="ADH_zinc_N"/>
    <property type="match status" value="1"/>
</dbReference>
<dbReference type="AlphaFoldDB" id="A0AAD7HQQ8"/>
<dbReference type="Pfam" id="PF08240">
    <property type="entry name" value="ADH_N"/>
    <property type="match status" value="1"/>
</dbReference>
<dbReference type="Gene3D" id="3.40.50.720">
    <property type="entry name" value="NAD(P)-binding Rossmann-like Domain"/>
    <property type="match status" value="1"/>
</dbReference>
<dbReference type="InterPro" id="IPR013154">
    <property type="entry name" value="ADH-like_N"/>
</dbReference>
<dbReference type="GO" id="GO:0016491">
    <property type="term" value="F:oxidoreductase activity"/>
    <property type="evidence" value="ECO:0007669"/>
    <property type="project" value="InterPro"/>
</dbReference>
<dbReference type="InterPro" id="IPR013149">
    <property type="entry name" value="ADH-like_C"/>
</dbReference>
<dbReference type="SUPFAM" id="SSF51735">
    <property type="entry name" value="NAD(P)-binding Rossmann-fold domains"/>
    <property type="match status" value="1"/>
</dbReference>
<dbReference type="InterPro" id="IPR011032">
    <property type="entry name" value="GroES-like_sf"/>
</dbReference>
<organism evidence="2 3">
    <name type="scientific">Mycena maculata</name>
    <dbReference type="NCBI Taxonomy" id="230809"/>
    <lineage>
        <taxon>Eukaryota</taxon>
        <taxon>Fungi</taxon>
        <taxon>Dikarya</taxon>
        <taxon>Basidiomycota</taxon>
        <taxon>Agaricomycotina</taxon>
        <taxon>Agaricomycetes</taxon>
        <taxon>Agaricomycetidae</taxon>
        <taxon>Agaricales</taxon>
        <taxon>Marasmiineae</taxon>
        <taxon>Mycenaceae</taxon>
        <taxon>Mycena</taxon>
    </lineage>
</organism>
<protein>
    <submittedName>
        <fullName evidence="2">NAD(P)-binding protein</fullName>
    </submittedName>
</protein>
<comment type="caution">
    <text evidence="2">The sequence shown here is derived from an EMBL/GenBank/DDBJ whole genome shotgun (WGS) entry which is preliminary data.</text>
</comment>
<dbReference type="PANTHER" id="PTHR45033">
    <property type="match status" value="1"/>
</dbReference>
<dbReference type="InterPro" id="IPR020843">
    <property type="entry name" value="ER"/>
</dbReference>
<accession>A0AAD7HQQ8</accession>
<proteinExistence type="predicted"/>